<evidence type="ECO:0000313" key="2">
    <source>
        <dbReference type="Proteomes" id="UP001286313"/>
    </source>
</evidence>
<accession>A0AAE1BZ32</accession>
<reference evidence="1" key="1">
    <citation type="submission" date="2023-10" db="EMBL/GenBank/DDBJ databases">
        <title>Genome assemblies of two species of porcelain crab, Petrolisthes cinctipes and Petrolisthes manimaculis (Anomura: Porcellanidae).</title>
        <authorList>
            <person name="Angst P."/>
        </authorList>
    </citation>
    <scope>NUCLEOTIDE SEQUENCE</scope>
    <source>
        <strain evidence="1">PB745_01</strain>
        <tissue evidence="1">Gill</tissue>
    </source>
</reference>
<dbReference type="Proteomes" id="UP001286313">
    <property type="component" value="Unassembled WGS sequence"/>
</dbReference>
<dbReference type="PANTHER" id="PTHR22442:SF10">
    <property type="entry name" value="N-ACETYLTRANSFERASE, GNAT FAMILY-RELATED"/>
    <property type="match status" value="1"/>
</dbReference>
<protein>
    <submittedName>
        <fullName evidence="1">Uncharacterized protein</fullName>
    </submittedName>
</protein>
<name>A0AAE1BZ32_PETCI</name>
<proteinExistence type="predicted"/>
<dbReference type="PANTHER" id="PTHR22442">
    <property type="match status" value="1"/>
</dbReference>
<evidence type="ECO:0000313" key="1">
    <source>
        <dbReference type="EMBL" id="KAK3857964.1"/>
    </source>
</evidence>
<dbReference type="InterPro" id="IPR029625">
    <property type="entry name" value="FAM169"/>
</dbReference>
<comment type="caution">
    <text evidence="1">The sequence shown here is derived from an EMBL/GenBank/DDBJ whole genome shotgun (WGS) entry which is preliminary data.</text>
</comment>
<organism evidence="1 2">
    <name type="scientific">Petrolisthes cinctipes</name>
    <name type="common">Flat porcelain crab</name>
    <dbReference type="NCBI Taxonomy" id="88211"/>
    <lineage>
        <taxon>Eukaryota</taxon>
        <taxon>Metazoa</taxon>
        <taxon>Ecdysozoa</taxon>
        <taxon>Arthropoda</taxon>
        <taxon>Crustacea</taxon>
        <taxon>Multicrustacea</taxon>
        <taxon>Malacostraca</taxon>
        <taxon>Eumalacostraca</taxon>
        <taxon>Eucarida</taxon>
        <taxon>Decapoda</taxon>
        <taxon>Pleocyemata</taxon>
        <taxon>Anomura</taxon>
        <taxon>Galatheoidea</taxon>
        <taxon>Porcellanidae</taxon>
        <taxon>Petrolisthes</taxon>
    </lineage>
</organism>
<keyword evidence="2" id="KW-1185">Reference proteome</keyword>
<gene>
    <name evidence="1" type="ORF">Pcinc_035820</name>
</gene>
<sequence>MSSDTLTLPTDAEVHESITNIAIWLETHSHAGPQTTPQEITADDLAVAVPGECLFPELCAENEEATHEEEKGILVYTDSNEDKYIWLKGDWHPLERVLSITSPKSGWVRTMALGERLLVLVLTQLDYAAREAEAEVPYGCCPLSDPTYLLWHMHRPSGMCSLKRKGTSIWGGEDVYACDTLDTMYVRPCARRQGHSLALLRTLSSALPPGDHLGLSHPVSLSMCKVLLKFIQVYPELRDTLWTLDEDGEVSGTVTLMLGSLMMRGALHGAGDPAPLPPQPMEEVQQPMEQTDQPMEQTGSQQEHRHKLGNYIYNTKLIVSEYYWPHKKSKKCWLHDYQALVVCAVVAHYDRPCCRCPRTPLAP</sequence>
<dbReference type="EMBL" id="JAWQEG010005456">
    <property type="protein sequence ID" value="KAK3857964.1"/>
    <property type="molecule type" value="Genomic_DNA"/>
</dbReference>
<dbReference type="AlphaFoldDB" id="A0AAE1BZ32"/>